<dbReference type="KEGG" id="mew:MSWAN_2190"/>
<evidence type="ECO:0000256" key="3">
    <source>
        <dbReference type="ARBA" id="ARBA00022801"/>
    </source>
</evidence>
<dbReference type="InterPro" id="IPR055438">
    <property type="entry name" value="AstE_AspA_cat"/>
</dbReference>
<evidence type="ECO:0000313" key="7">
    <source>
        <dbReference type="Proteomes" id="UP000009231"/>
    </source>
</evidence>
<keyword evidence="7" id="KW-1185">Reference proteome</keyword>
<evidence type="ECO:0000256" key="2">
    <source>
        <dbReference type="ARBA" id="ARBA00022723"/>
    </source>
</evidence>
<evidence type="ECO:0000313" key="6">
    <source>
        <dbReference type="EMBL" id="AEG19198.1"/>
    </source>
</evidence>
<evidence type="ECO:0000256" key="1">
    <source>
        <dbReference type="ARBA" id="ARBA00001947"/>
    </source>
</evidence>
<dbReference type="Pfam" id="PF24827">
    <property type="entry name" value="AstE_AspA_cat"/>
    <property type="match status" value="1"/>
</dbReference>
<accession>F6D421</accession>
<dbReference type="RefSeq" id="WP_013826697.1">
    <property type="nucleotide sequence ID" value="NC_015574.1"/>
</dbReference>
<reference evidence="6 7" key="1">
    <citation type="journal article" date="2014" name="Int. J. Syst. Evol. Microbiol.">
        <title>Methanobacterium paludis sp. nov. and a novel strain of Methanobacterium lacus isolated from northern peatlands.</title>
        <authorList>
            <person name="Cadillo-Quiroz H."/>
            <person name="Brauer S.L."/>
            <person name="Goodson N."/>
            <person name="Yavitt J.B."/>
            <person name="Zinder S.H."/>
        </authorList>
    </citation>
    <scope>NUCLEOTIDE SEQUENCE [LARGE SCALE GENOMIC DNA]</scope>
    <source>
        <strain evidence="7">DSM 25820 / JCM 18151 / SWAN1</strain>
    </source>
</reference>
<dbReference type="OrthoDB" id="69383at2157"/>
<dbReference type="eggNOG" id="arCOG02889">
    <property type="taxonomic scope" value="Archaea"/>
</dbReference>
<dbReference type="Gene3D" id="3.40.630.10">
    <property type="entry name" value="Zn peptidases"/>
    <property type="match status" value="1"/>
</dbReference>
<dbReference type="Proteomes" id="UP000009231">
    <property type="component" value="Chromosome"/>
</dbReference>
<proteinExistence type="predicted"/>
<sequence>MAFKGKIMLLSHESGGRIDENETIMDHIHEGPVSSRLIRAAKYGTPVLKISDGISESPKVMLTAGIHGNEFPPQIAALRLVDEIGDLHVNGTVYIIPFAVPHATMKNSRKFKGIDMNRTASKGGSISNNILKATKTFKVDSVADFHATKPRSNPGVESVFCSKEPCSESLTIAKYITDAMSSKLLSFDHAATLYSGALEDECNMQGIPSVTCEVVSENCEVKKGSPEKSYLQMLSYLRYFDIISSE</sequence>
<dbReference type="AlphaFoldDB" id="F6D421"/>
<dbReference type="GeneID" id="10669713"/>
<evidence type="ECO:0000256" key="4">
    <source>
        <dbReference type="ARBA" id="ARBA00022833"/>
    </source>
</evidence>
<name>F6D421_METPW</name>
<feature type="domain" description="Succinylglutamate desuccinylase/Aspartoacylase catalytic" evidence="5">
    <location>
        <begin position="58"/>
        <end position="119"/>
    </location>
</feature>
<keyword evidence="4" id="KW-0862">Zinc</keyword>
<dbReference type="EMBL" id="CP002772">
    <property type="protein sequence ID" value="AEG19198.1"/>
    <property type="molecule type" value="Genomic_DNA"/>
</dbReference>
<dbReference type="HOGENOM" id="CLU_1159055_0_0_2"/>
<organism evidence="6 7">
    <name type="scientific">Methanobacterium paludis (strain DSM 25820 / JCM 18151 / SWAN1)</name>
    <dbReference type="NCBI Taxonomy" id="868131"/>
    <lineage>
        <taxon>Archaea</taxon>
        <taxon>Methanobacteriati</taxon>
        <taxon>Methanobacteriota</taxon>
        <taxon>Methanomada group</taxon>
        <taxon>Methanobacteria</taxon>
        <taxon>Methanobacteriales</taxon>
        <taxon>Methanobacteriaceae</taxon>
        <taxon>Methanobacterium</taxon>
    </lineage>
</organism>
<dbReference type="GO" id="GO:0016788">
    <property type="term" value="F:hydrolase activity, acting on ester bonds"/>
    <property type="evidence" value="ECO:0007669"/>
    <property type="project" value="InterPro"/>
</dbReference>
<keyword evidence="3" id="KW-0378">Hydrolase</keyword>
<dbReference type="InterPro" id="IPR053138">
    <property type="entry name" value="N-alpha-Ac-DABA_deacetylase"/>
</dbReference>
<dbReference type="PANTHER" id="PTHR37326:SF1">
    <property type="entry name" value="BLL3975 PROTEIN"/>
    <property type="match status" value="1"/>
</dbReference>
<dbReference type="GO" id="GO:0046872">
    <property type="term" value="F:metal ion binding"/>
    <property type="evidence" value="ECO:0007669"/>
    <property type="project" value="UniProtKB-KW"/>
</dbReference>
<dbReference type="PANTHER" id="PTHR37326">
    <property type="entry name" value="BLL3975 PROTEIN"/>
    <property type="match status" value="1"/>
</dbReference>
<dbReference type="SUPFAM" id="SSF53187">
    <property type="entry name" value="Zn-dependent exopeptidases"/>
    <property type="match status" value="1"/>
</dbReference>
<keyword evidence="2" id="KW-0479">Metal-binding</keyword>
<evidence type="ECO:0000259" key="5">
    <source>
        <dbReference type="Pfam" id="PF24827"/>
    </source>
</evidence>
<gene>
    <name evidence="6" type="ordered locus">MSWAN_2190</name>
</gene>
<protein>
    <submittedName>
        <fullName evidence="6">Succinylglutamate desuccinylase/aspartoacylase</fullName>
    </submittedName>
</protein>
<dbReference type="STRING" id="868131.MSWAN_2190"/>
<comment type="cofactor">
    <cofactor evidence="1">
        <name>Zn(2+)</name>
        <dbReference type="ChEBI" id="CHEBI:29105"/>
    </cofactor>
</comment>